<name>A0AAT9FJS6_9BACT</name>
<accession>A0AAT9FJS6</accession>
<comment type="similarity">
    <text evidence="1">Belongs to the YciI family.</text>
</comment>
<evidence type="ECO:0000259" key="2">
    <source>
        <dbReference type="Pfam" id="PF03795"/>
    </source>
</evidence>
<dbReference type="PANTHER" id="PTHR35174">
    <property type="entry name" value="BLL7171 PROTEIN-RELATED"/>
    <property type="match status" value="1"/>
</dbReference>
<dbReference type="Gene3D" id="3.30.70.1060">
    <property type="entry name" value="Dimeric alpha+beta barrel"/>
    <property type="match status" value="1"/>
</dbReference>
<proteinExistence type="inferred from homology"/>
<evidence type="ECO:0000313" key="3">
    <source>
        <dbReference type="EMBL" id="BDS06197.1"/>
    </source>
</evidence>
<dbReference type="InterPro" id="IPR005545">
    <property type="entry name" value="YCII"/>
</dbReference>
<dbReference type="EMBL" id="AP026866">
    <property type="protein sequence ID" value="BDS06197.1"/>
    <property type="molecule type" value="Genomic_DNA"/>
</dbReference>
<gene>
    <name evidence="3" type="ORF">NT6N_12370</name>
</gene>
<reference evidence="3" key="1">
    <citation type="submission" date="2024-07" db="EMBL/GenBank/DDBJ databases">
        <title>Complete genome sequence of Verrucomicrobiaceae bacterium NT6N.</title>
        <authorList>
            <person name="Huang C."/>
            <person name="Takami H."/>
            <person name="Hamasaki K."/>
        </authorList>
    </citation>
    <scope>NUCLEOTIDE SEQUENCE</scope>
    <source>
        <strain evidence="3">NT6N</strain>
    </source>
</reference>
<dbReference type="InterPro" id="IPR011008">
    <property type="entry name" value="Dimeric_a/b-barrel"/>
</dbReference>
<dbReference type="AlphaFoldDB" id="A0AAT9FJS6"/>
<feature type="domain" description="YCII-related" evidence="2">
    <location>
        <begin position="29"/>
        <end position="118"/>
    </location>
</feature>
<organism evidence="3">
    <name type="scientific">Oceaniferula spumae</name>
    <dbReference type="NCBI Taxonomy" id="2979115"/>
    <lineage>
        <taxon>Bacteria</taxon>
        <taxon>Pseudomonadati</taxon>
        <taxon>Verrucomicrobiota</taxon>
        <taxon>Verrucomicrobiia</taxon>
        <taxon>Verrucomicrobiales</taxon>
        <taxon>Verrucomicrobiaceae</taxon>
        <taxon>Oceaniferula</taxon>
    </lineage>
</organism>
<dbReference type="SUPFAM" id="SSF54909">
    <property type="entry name" value="Dimeric alpha+beta barrel"/>
    <property type="match status" value="1"/>
</dbReference>
<evidence type="ECO:0000256" key="1">
    <source>
        <dbReference type="ARBA" id="ARBA00007689"/>
    </source>
</evidence>
<sequence>MSNENPQQATDEYLLLIRGTHWNHGMSPAELQKTMTDFYAWADGLSEAGILRGAQPLMEDGKLVSGSKGSTVTDGVFIECKEAIAGYFQLAVGSMDVALDHARACPILEYGAEVEVRPIADLCRPMAEVKKESKTS</sequence>
<dbReference type="KEGG" id="osu:NT6N_12370"/>
<protein>
    <recommendedName>
        <fullName evidence="2">YCII-related domain-containing protein</fullName>
    </recommendedName>
</protein>
<dbReference type="Pfam" id="PF03795">
    <property type="entry name" value="YCII"/>
    <property type="match status" value="1"/>
</dbReference>